<proteinExistence type="predicted"/>
<dbReference type="AlphaFoldDB" id="A0A1S1MYI4"/>
<evidence type="ECO:0000313" key="2">
    <source>
        <dbReference type="Proteomes" id="UP000179734"/>
    </source>
</evidence>
<accession>A0A1S1MYI4</accession>
<gene>
    <name evidence="1" type="ORF">BKN37_25565</name>
</gene>
<keyword evidence="2" id="KW-1185">Reference proteome</keyword>
<evidence type="ECO:0000313" key="1">
    <source>
        <dbReference type="EMBL" id="OHU90512.1"/>
    </source>
</evidence>
<protein>
    <submittedName>
        <fullName evidence="1">Uncharacterized protein</fullName>
    </submittedName>
</protein>
<sequence>MVNTHLDRFLTAGAPDPLAQLADGRYARVSATGEITVVGSQPAWRLVADARWQPRRVYPTPWAVAAITPTDDLVVLNLAAVDIAHLPAGVVRSLQLQAHQFCSTTKWSRTARTPAAMGHDGQLLIGTHKIPVKQPLSTPEEIFGIECGKTFHDLSPKRRRIAQLLDTSGGLTLEELTEHFTTNPSRRRAVKNSLHTELSRMRSHPNITISHHNDGRYTISRITTEKPTPDHVSHC</sequence>
<reference evidence="1 2" key="1">
    <citation type="submission" date="2016-10" db="EMBL/GenBank/DDBJ databases">
        <title>Genome sequence of Mycobacterium talmonii.</title>
        <authorList>
            <person name="Greninger A.L."/>
            <person name="Elliott B."/>
            <person name="Vasireddy S."/>
            <person name="Vasireddy R."/>
        </authorList>
    </citation>
    <scope>NUCLEOTIDE SEQUENCE [LARGE SCALE GENOMIC DNA]</scope>
    <source>
        <strain evidence="2">NE-TNMC-100812</strain>
    </source>
</reference>
<name>A0A1S1MYI4_9MYCO</name>
<dbReference type="Proteomes" id="UP000179734">
    <property type="component" value="Unassembled WGS sequence"/>
</dbReference>
<comment type="caution">
    <text evidence="1">The sequence shown here is derived from an EMBL/GenBank/DDBJ whole genome shotgun (WGS) entry which is preliminary data.</text>
</comment>
<organism evidence="1 2">
    <name type="scientific">Mycobacterium talmoniae</name>
    <dbReference type="NCBI Taxonomy" id="1858794"/>
    <lineage>
        <taxon>Bacteria</taxon>
        <taxon>Bacillati</taxon>
        <taxon>Actinomycetota</taxon>
        <taxon>Actinomycetes</taxon>
        <taxon>Mycobacteriales</taxon>
        <taxon>Mycobacteriaceae</taxon>
        <taxon>Mycobacterium</taxon>
    </lineage>
</organism>
<dbReference type="EMBL" id="MLQM01000249">
    <property type="protein sequence ID" value="OHU90512.1"/>
    <property type="molecule type" value="Genomic_DNA"/>
</dbReference>